<accession>A0A7W0CUZ6</accession>
<evidence type="ECO:0008006" key="4">
    <source>
        <dbReference type="Google" id="ProtNLM"/>
    </source>
</evidence>
<proteinExistence type="predicted"/>
<reference evidence="2 3" key="1">
    <citation type="submission" date="2020-07" db="EMBL/GenBank/DDBJ databases">
        <title>Genomic Encyclopedia of Type Strains, Phase IV (KMG-IV): sequencing the most valuable type-strain genomes for metagenomic binning, comparative biology and taxonomic classification.</title>
        <authorList>
            <person name="Goeker M."/>
        </authorList>
    </citation>
    <scope>NUCLEOTIDE SEQUENCE [LARGE SCALE GENOMIC DNA]</scope>
    <source>
        <strain evidence="2 3">DSM 45533</strain>
    </source>
</reference>
<dbReference type="AlphaFoldDB" id="A0A7W0CUZ6"/>
<evidence type="ECO:0000313" key="2">
    <source>
        <dbReference type="EMBL" id="MBA2897831.1"/>
    </source>
</evidence>
<dbReference type="RefSeq" id="WP_181616510.1">
    <property type="nucleotide sequence ID" value="NZ_BAABAM010000016.1"/>
</dbReference>
<feature type="transmembrane region" description="Helical" evidence="1">
    <location>
        <begin position="448"/>
        <end position="465"/>
    </location>
</feature>
<feature type="transmembrane region" description="Helical" evidence="1">
    <location>
        <begin position="361"/>
        <end position="382"/>
    </location>
</feature>
<feature type="transmembrane region" description="Helical" evidence="1">
    <location>
        <begin position="286"/>
        <end position="306"/>
    </location>
</feature>
<sequence length="490" mass="50511">MTFLTLYRAEWAGLRRVRGWALTLAASVLVTVVLGLLVTGGARSTCVTGEGEGACPAPLVGPDGTAVIDRYFYVHRPLTGDGSVVARVSGMTGLIRMPHPVAGVRNVVEGVVPWAKAGLLVRQSLKQGTPYAAVMLTGDHGVRMQHNYIHDVAGGPHNGAQWLRLTRAGDTVTGYESDDGRAWTKVGTAELAGLPPTVEIGLFAASPGARWDMARAFSQVTATFDQVAPQGANGSWQHDDVGVAMEADGTTPHHPGGVVESGDTLVVTGVGDIGPAVMEGGLRADLTLIGGAVGMVLVLVVGARAFGRHRSLVAGAAVVGTAAFAAGLLASGIAVPAGLALLRANENRVQPLTWATELRVIVGFAALTAAAAVLAYGLAALVRWRPAAIGLAAALVVVPYLLAGAGVAPWLLLFTPAAGFAITQSVPTFAHVEVDASLLAGYYPQPPWAGLAVTFAWAALAVGLAHRTGLERRIRELPPSGGRWTGPVPR</sequence>
<gene>
    <name evidence="2" type="ORF">HNR30_009237</name>
</gene>
<keyword evidence="1" id="KW-0472">Membrane</keyword>
<feature type="transmembrane region" description="Helical" evidence="1">
    <location>
        <begin position="20"/>
        <end position="38"/>
    </location>
</feature>
<dbReference type="Proteomes" id="UP000530928">
    <property type="component" value="Unassembled WGS sequence"/>
</dbReference>
<dbReference type="Gene3D" id="2.60.120.200">
    <property type="match status" value="1"/>
</dbReference>
<evidence type="ECO:0000313" key="3">
    <source>
        <dbReference type="Proteomes" id="UP000530928"/>
    </source>
</evidence>
<name>A0A7W0CUZ6_9ACTN</name>
<protein>
    <recommendedName>
        <fullName evidence="4">DUF1349 domain-containing protein</fullName>
    </recommendedName>
</protein>
<organism evidence="2 3">
    <name type="scientific">Nonomuraea soli</name>
    <dbReference type="NCBI Taxonomy" id="1032476"/>
    <lineage>
        <taxon>Bacteria</taxon>
        <taxon>Bacillati</taxon>
        <taxon>Actinomycetota</taxon>
        <taxon>Actinomycetes</taxon>
        <taxon>Streptosporangiales</taxon>
        <taxon>Streptosporangiaceae</taxon>
        <taxon>Nonomuraea</taxon>
    </lineage>
</organism>
<keyword evidence="1" id="KW-1133">Transmembrane helix</keyword>
<comment type="caution">
    <text evidence="2">The sequence shown here is derived from an EMBL/GenBank/DDBJ whole genome shotgun (WGS) entry which is preliminary data.</text>
</comment>
<evidence type="ECO:0000256" key="1">
    <source>
        <dbReference type="SAM" id="Phobius"/>
    </source>
</evidence>
<keyword evidence="3" id="KW-1185">Reference proteome</keyword>
<dbReference type="EMBL" id="JACDUR010000014">
    <property type="protein sequence ID" value="MBA2897831.1"/>
    <property type="molecule type" value="Genomic_DNA"/>
</dbReference>
<keyword evidence="1" id="KW-0812">Transmembrane</keyword>
<feature type="transmembrane region" description="Helical" evidence="1">
    <location>
        <begin position="389"/>
        <end position="412"/>
    </location>
</feature>
<feature type="transmembrane region" description="Helical" evidence="1">
    <location>
        <begin position="313"/>
        <end position="341"/>
    </location>
</feature>